<accession>A0A7L3JKK9</accession>
<dbReference type="InterPro" id="IPR013106">
    <property type="entry name" value="Ig_V-set"/>
</dbReference>
<proteinExistence type="predicted"/>
<evidence type="ECO:0000313" key="5">
    <source>
        <dbReference type="EMBL" id="NXU30327.1"/>
    </source>
</evidence>
<dbReference type="GO" id="GO:0002250">
    <property type="term" value="P:adaptive immune response"/>
    <property type="evidence" value="ECO:0007669"/>
    <property type="project" value="UniProtKB-KW"/>
</dbReference>
<dbReference type="GO" id="GO:0019814">
    <property type="term" value="C:immunoglobulin complex"/>
    <property type="evidence" value="ECO:0007669"/>
    <property type="project" value="UniProtKB-KW"/>
</dbReference>
<reference evidence="5 6" key="1">
    <citation type="submission" date="2019-09" db="EMBL/GenBank/DDBJ databases">
        <title>Bird 10,000 Genomes (B10K) Project - Family phase.</title>
        <authorList>
            <person name="Zhang G."/>
        </authorList>
    </citation>
    <scope>NUCLEOTIDE SEQUENCE [LARGE SCALE GENOMIC DNA]</scope>
    <source>
        <strain evidence="5">B10K-DU-029-24</strain>
        <tissue evidence="5">Muscle</tissue>
    </source>
</reference>
<dbReference type="InterPro" id="IPR013783">
    <property type="entry name" value="Ig-like_fold"/>
</dbReference>
<evidence type="ECO:0000256" key="2">
    <source>
        <dbReference type="ARBA" id="ARBA00023130"/>
    </source>
</evidence>
<dbReference type="OrthoDB" id="8865476at2759"/>
<dbReference type="AlphaFoldDB" id="A0A7L3JKK9"/>
<dbReference type="GO" id="GO:0005576">
    <property type="term" value="C:extracellular region"/>
    <property type="evidence" value="ECO:0007669"/>
    <property type="project" value="UniProtKB-ARBA"/>
</dbReference>
<dbReference type="Proteomes" id="UP000556761">
    <property type="component" value="Unassembled WGS sequence"/>
</dbReference>
<dbReference type="Pfam" id="PF07686">
    <property type="entry name" value="V-set"/>
    <property type="match status" value="1"/>
</dbReference>
<comment type="caution">
    <text evidence="5">The sequence shown here is derived from an EMBL/GenBank/DDBJ whole genome shotgun (WGS) entry which is preliminary data.</text>
</comment>
<keyword evidence="2" id="KW-1064">Adaptive immunity</keyword>
<dbReference type="InterPro" id="IPR036179">
    <property type="entry name" value="Ig-like_dom_sf"/>
</dbReference>
<keyword evidence="6" id="KW-1185">Reference proteome</keyword>
<gene>
    <name evidence="5" type="primary">Ighv323</name>
    <name evidence="5" type="ORF">THACHL_R12253</name>
</gene>
<evidence type="ECO:0000256" key="3">
    <source>
        <dbReference type="ARBA" id="ARBA00043265"/>
    </source>
</evidence>
<keyword evidence="3" id="KW-1280">Immunoglobulin</keyword>
<evidence type="ECO:0000313" key="6">
    <source>
        <dbReference type="Proteomes" id="UP000556761"/>
    </source>
</evidence>
<protein>
    <submittedName>
        <fullName evidence="5">HV323 protein</fullName>
    </submittedName>
</protein>
<name>A0A7L3JKK9_THACH</name>
<sequence>ALRLLCKGSGFTFSSNSMSWVRQAPGKGLERVASISSSGGSTYYAPAVQGRFTISRDNSQSTVTLQMNSLRADNTATFYCAK</sequence>
<dbReference type="SMART" id="SM00406">
    <property type="entry name" value="IGv"/>
    <property type="match status" value="1"/>
</dbReference>
<keyword evidence="1" id="KW-0391">Immunity</keyword>
<dbReference type="Gene3D" id="2.60.40.10">
    <property type="entry name" value="Immunoglobulins"/>
    <property type="match status" value="1"/>
</dbReference>
<dbReference type="EMBL" id="VZTW01047557">
    <property type="protein sequence ID" value="NXU30327.1"/>
    <property type="molecule type" value="Genomic_DNA"/>
</dbReference>
<dbReference type="PROSITE" id="PS50835">
    <property type="entry name" value="IG_LIKE"/>
    <property type="match status" value="1"/>
</dbReference>
<dbReference type="FunFam" id="2.60.40.10:FF:002198">
    <property type="entry name" value="Immunoglobulin heavy variable 5-2"/>
    <property type="match status" value="1"/>
</dbReference>
<dbReference type="SUPFAM" id="SSF48726">
    <property type="entry name" value="Immunoglobulin"/>
    <property type="match status" value="1"/>
</dbReference>
<evidence type="ECO:0000259" key="4">
    <source>
        <dbReference type="PROSITE" id="PS50835"/>
    </source>
</evidence>
<dbReference type="InterPro" id="IPR050199">
    <property type="entry name" value="IgHV"/>
</dbReference>
<dbReference type="PANTHER" id="PTHR23266">
    <property type="entry name" value="IMMUNOGLOBULIN HEAVY CHAIN"/>
    <property type="match status" value="1"/>
</dbReference>
<dbReference type="InterPro" id="IPR007110">
    <property type="entry name" value="Ig-like_dom"/>
</dbReference>
<evidence type="ECO:0000256" key="1">
    <source>
        <dbReference type="ARBA" id="ARBA00022859"/>
    </source>
</evidence>
<organism evidence="5 6">
    <name type="scientific">Thalassarche chlororhynchos</name>
    <name type="common">Atlantic yellow-nosed albatross</name>
    <name type="synonym">Diomedea chlororhynchos</name>
    <dbReference type="NCBI Taxonomy" id="54017"/>
    <lineage>
        <taxon>Eukaryota</taxon>
        <taxon>Metazoa</taxon>
        <taxon>Chordata</taxon>
        <taxon>Craniata</taxon>
        <taxon>Vertebrata</taxon>
        <taxon>Euteleostomi</taxon>
        <taxon>Archelosauria</taxon>
        <taxon>Archosauria</taxon>
        <taxon>Dinosauria</taxon>
        <taxon>Saurischia</taxon>
        <taxon>Theropoda</taxon>
        <taxon>Coelurosauria</taxon>
        <taxon>Aves</taxon>
        <taxon>Neognathae</taxon>
        <taxon>Neoaves</taxon>
        <taxon>Aequornithes</taxon>
        <taxon>Procellariiformes</taxon>
        <taxon>Diomedeidae</taxon>
        <taxon>Thalassarche</taxon>
    </lineage>
</organism>
<feature type="domain" description="Ig-like" evidence="4">
    <location>
        <begin position="1"/>
        <end position="82"/>
    </location>
</feature>
<feature type="non-terminal residue" evidence="5">
    <location>
        <position position="1"/>
    </location>
</feature>
<feature type="non-terminal residue" evidence="5">
    <location>
        <position position="82"/>
    </location>
</feature>